<proteinExistence type="inferred from homology"/>
<dbReference type="CDD" id="cd16522">
    <property type="entry name" value="RING-HC_MSL2"/>
    <property type="match status" value="1"/>
</dbReference>
<dbReference type="GO" id="GO:0072487">
    <property type="term" value="C:MSL complex"/>
    <property type="evidence" value="ECO:0007669"/>
    <property type="project" value="UniProtKB-UniRule"/>
</dbReference>
<dbReference type="SMART" id="SM01114">
    <property type="entry name" value="CXC"/>
    <property type="match status" value="1"/>
</dbReference>
<feature type="compositionally biased region" description="Low complexity" evidence="5">
    <location>
        <begin position="180"/>
        <end position="198"/>
    </location>
</feature>
<dbReference type="RefSeq" id="XP_013386155.1">
    <property type="nucleotide sequence ID" value="XM_013530701.1"/>
</dbReference>
<keyword evidence="1" id="KW-0479">Metal-binding</keyword>
<dbReference type="InterPro" id="IPR032043">
    <property type="entry name" value="Msl2_Znf-RING"/>
</dbReference>
<evidence type="ECO:0000256" key="4">
    <source>
        <dbReference type="PROSITE-ProRule" id="PRU01396"/>
    </source>
</evidence>
<dbReference type="Proteomes" id="UP000085678">
    <property type="component" value="Unplaced"/>
</dbReference>
<accession>A0A1S3HJ53</accession>
<feature type="domain" description="CXC MSL2-type" evidence="6">
    <location>
        <begin position="315"/>
        <end position="366"/>
    </location>
</feature>
<evidence type="ECO:0000256" key="1">
    <source>
        <dbReference type="ARBA" id="ARBA00022723"/>
    </source>
</evidence>
<dbReference type="FunCoup" id="A0A1S3HJ53">
    <property type="interactions" value="5"/>
</dbReference>
<dbReference type="AlphaFoldDB" id="A0A1S3HJ53"/>
<dbReference type="STRING" id="7574.A0A1S3HJ53"/>
<feature type="region of interest" description="Disordered" evidence="5">
    <location>
        <begin position="148"/>
        <end position="220"/>
    </location>
</feature>
<dbReference type="OrthoDB" id="10012174at2759"/>
<keyword evidence="4" id="KW-0158">Chromosome</keyword>
<dbReference type="InterPro" id="IPR033467">
    <property type="entry name" value="Tesmin/TSO1-like_CXC"/>
</dbReference>
<dbReference type="PROSITE" id="PS52051">
    <property type="entry name" value="CXC_MSL2"/>
    <property type="match status" value="1"/>
</dbReference>
<keyword evidence="2" id="KW-0863">Zinc-finger</keyword>
<evidence type="ECO:0000256" key="3">
    <source>
        <dbReference type="ARBA" id="ARBA00022833"/>
    </source>
</evidence>
<keyword evidence="7" id="KW-1185">Reference proteome</keyword>
<dbReference type="OMA" id="QEGMAIN"/>
<dbReference type="InterPro" id="IPR017907">
    <property type="entry name" value="Znf_RING_CS"/>
</dbReference>
<sequence length="381" mass="41876">MDTVSLYVTTCRYVMRSDPNDPSTYSELYRYVPFLRQALLCYVCGGILQRPMGPVEKVCQHNVCNDCVGGKMRLKPQCSWCKDHKAFIEKPQLRIVVQLFKKLCEYILSTPLAEKIAAGSVNGESNSLLQIMQEAVDFRDDLYTNGESQKKLKENGPPKLTKINNNKPSKSHLTQRGRKPSSQQSQSAQPPSPSLSSPTADSTIVAPTNDTNSVNTAEQTVTSSSTLCEGVVLSGSPLQQDAMATVTSAGPAEGQAATSNHHYSVTLTNHDTPRLKLKRKYPTDDHSSMIKKYKPDSAITSGNKKTSSKNQNADAKKKGCRCGNATPTPGKLTCYGQRCPCYVQRVACTECRCRGCRNPVKPIKVEISENLEVEEEEISVV</sequence>
<dbReference type="Pfam" id="PF16682">
    <property type="entry name" value="MSL2-CXC"/>
    <property type="match status" value="1"/>
</dbReference>
<dbReference type="GO" id="GO:0008270">
    <property type="term" value="F:zinc ion binding"/>
    <property type="evidence" value="ECO:0007669"/>
    <property type="project" value="UniProtKB-KW"/>
</dbReference>
<dbReference type="SUPFAM" id="SSF57850">
    <property type="entry name" value="RING/U-box"/>
    <property type="match status" value="1"/>
</dbReference>
<reference evidence="8" key="1">
    <citation type="submission" date="2025-08" db="UniProtKB">
        <authorList>
            <consortium name="RefSeq"/>
        </authorList>
    </citation>
    <scope>IDENTIFICATION</scope>
    <source>
        <tissue evidence="8">Gonads</tissue>
    </source>
</reference>
<dbReference type="InterPro" id="IPR037922">
    <property type="entry name" value="MSL2"/>
</dbReference>
<dbReference type="GO" id="GO:0061630">
    <property type="term" value="F:ubiquitin protein ligase activity"/>
    <property type="evidence" value="ECO:0007669"/>
    <property type="project" value="InterPro"/>
</dbReference>
<comment type="similarity">
    <text evidence="4">Belongs to the MSL2 family.</text>
</comment>
<evidence type="ECO:0000313" key="7">
    <source>
        <dbReference type="Proteomes" id="UP000085678"/>
    </source>
</evidence>
<feature type="compositionally biased region" description="Polar residues" evidence="5">
    <location>
        <begin position="199"/>
        <end position="220"/>
    </location>
</feature>
<gene>
    <name evidence="8" type="primary">LOC106155731</name>
</gene>
<dbReference type="GeneID" id="106155731"/>
<keyword evidence="3" id="KW-0862">Zinc</keyword>
<evidence type="ECO:0000313" key="8">
    <source>
        <dbReference type="RefSeq" id="XP_013386155.1"/>
    </source>
</evidence>
<evidence type="ECO:0000256" key="5">
    <source>
        <dbReference type="SAM" id="MobiDB-lite"/>
    </source>
</evidence>
<dbReference type="PANTHER" id="PTHR16048">
    <property type="entry name" value="MSL2-RELATED"/>
    <property type="match status" value="1"/>
</dbReference>
<evidence type="ECO:0000259" key="6">
    <source>
        <dbReference type="PROSITE" id="PS52051"/>
    </source>
</evidence>
<dbReference type="Pfam" id="PF16685">
    <property type="entry name" value="zf-RING_10"/>
    <property type="match status" value="1"/>
</dbReference>
<evidence type="ECO:0000256" key="2">
    <source>
        <dbReference type="ARBA" id="ARBA00022771"/>
    </source>
</evidence>
<name>A0A1S3HJ53_LINAN</name>
<organism evidence="7 8">
    <name type="scientific">Lingula anatina</name>
    <name type="common">Brachiopod</name>
    <name type="synonym">Lingula unguis</name>
    <dbReference type="NCBI Taxonomy" id="7574"/>
    <lineage>
        <taxon>Eukaryota</taxon>
        <taxon>Metazoa</taxon>
        <taxon>Spiralia</taxon>
        <taxon>Lophotrochozoa</taxon>
        <taxon>Brachiopoda</taxon>
        <taxon>Linguliformea</taxon>
        <taxon>Lingulata</taxon>
        <taxon>Lingulida</taxon>
        <taxon>Linguloidea</taxon>
        <taxon>Lingulidae</taxon>
        <taxon>Lingula</taxon>
    </lineage>
</organism>
<dbReference type="KEGG" id="lak:106155731"/>
<dbReference type="Gene3D" id="3.30.40.10">
    <property type="entry name" value="Zinc/RING finger domain, C3HC4 (zinc finger)"/>
    <property type="match status" value="1"/>
</dbReference>
<dbReference type="PROSITE" id="PS00518">
    <property type="entry name" value="ZF_RING_1"/>
    <property type="match status" value="1"/>
</dbReference>
<dbReference type="InterPro" id="IPR032049">
    <property type="entry name" value="Msl2-CXC"/>
</dbReference>
<feature type="compositionally biased region" description="Basic residues" evidence="5">
    <location>
        <begin position="169"/>
        <end position="179"/>
    </location>
</feature>
<dbReference type="InParanoid" id="A0A1S3HJ53"/>
<dbReference type="GO" id="GO:0016567">
    <property type="term" value="P:protein ubiquitination"/>
    <property type="evidence" value="ECO:0007669"/>
    <property type="project" value="TreeGrafter"/>
</dbReference>
<dbReference type="PANTHER" id="PTHR16048:SF3">
    <property type="entry name" value="E3 UBIQUITIN-PROTEIN LIGASE MSL2"/>
    <property type="match status" value="1"/>
</dbReference>
<dbReference type="CDD" id="cd13122">
    <property type="entry name" value="MSL2_CXC"/>
    <property type="match status" value="1"/>
</dbReference>
<dbReference type="InterPro" id="IPR013083">
    <property type="entry name" value="Znf_RING/FYVE/PHD"/>
</dbReference>
<keyword evidence="4" id="KW-0539">Nucleus</keyword>
<protein>
    <submittedName>
        <fullName evidence="8">E3 ubiquitin-protein ligase MSL2-like</fullName>
    </submittedName>
</protein>